<dbReference type="SUPFAM" id="SSF54695">
    <property type="entry name" value="POZ domain"/>
    <property type="match status" value="1"/>
</dbReference>
<dbReference type="Gene3D" id="3.30.710.10">
    <property type="entry name" value="Potassium Channel Kv1.1, Chain A"/>
    <property type="match status" value="1"/>
</dbReference>
<keyword evidence="3" id="KW-1185">Reference proteome</keyword>
<organism evidence="2 3">
    <name type="scientific">Phaeosphaeria nodorum (strain SN15 / ATCC MYA-4574 / FGSC 10173)</name>
    <name type="common">Glume blotch fungus</name>
    <name type="synonym">Parastagonospora nodorum</name>
    <dbReference type="NCBI Taxonomy" id="321614"/>
    <lineage>
        <taxon>Eukaryota</taxon>
        <taxon>Fungi</taxon>
        <taxon>Dikarya</taxon>
        <taxon>Ascomycota</taxon>
        <taxon>Pezizomycotina</taxon>
        <taxon>Dothideomycetes</taxon>
        <taxon>Pleosporomycetidae</taxon>
        <taxon>Pleosporales</taxon>
        <taxon>Pleosporineae</taxon>
        <taxon>Phaeosphaeriaceae</taxon>
        <taxon>Parastagonospora</taxon>
    </lineage>
</organism>
<dbReference type="AlphaFoldDB" id="A0A7U2FAY6"/>
<dbReference type="InterPro" id="IPR011333">
    <property type="entry name" value="SKP1/BTB/POZ_sf"/>
</dbReference>
<name>A0A7U2FAY6_PHANO</name>
<dbReference type="PROSITE" id="PS50097">
    <property type="entry name" value="BTB"/>
    <property type="match status" value="1"/>
</dbReference>
<gene>
    <name evidence="2" type="ORF">JI435_049280</name>
</gene>
<dbReference type="OrthoDB" id="194443at2759"/>
<dbReference type="PANTHER" id="PTHR47843:SF2">
    <property type="entry name" value="BTB DOMAIN-CONTAINING PROTEIN"/>
    <property type="match status" value="1"/>
</dbReference>
<dbReference type="OMA" id="PRAFNIF"/>
<evidence type="ECO:0000313" key="3">
    <source>
        <dbReference type="Proteomes" id="UP000663193"/>
    </source>
</evidence>
<dbReference type="Proteomes" id="UP000663193">
    <property type="component" value="Chromosome 13"/>
</dbReference>
<dbReference type="VEuPathDB" id="FungiDB:JI435_049280"/>
<dbReference type="PANTHER" id="PTHR47843">
    <property type="entry name" value="BTB DOMAIN-CONTAINING PROTEIN-RELATED"/>
    <property type="match status" value="1"/>
</dbReference>
<proteinExistence type="predicted"/>
<dbReference type="InterPro" id="IPR000210">
    <property type="entry name" value="BTB/POZ_dom"/>
</dbReference>
<dbReference type="CDD" id="cd18186">
    <property type="entry name" value="BTB_POZ_ZBTB_KLHL-like"/>
    <property type="match status" value="1"/>
</dbReference>
<dbReference type="Pfam" id="PF00651">
    <property type="entry name" value="BTB"/>
    <property type="match status" value="1"/>
</dbReference>
<sequence>MATHDLVQLIALRPSDDMVTIEIGPKPKTFQVSRALLAQHSLFRNFQTHSTSGSEHKFVFKDLSPRAFNIFLGWLHTGSLPETMEDWLEHLPNISLLELDLKVNLLRLKTWVVAERLGAEEFLMIINNQYVENNFTAPWLAEVIFAFAHIPHDRRILNLLVDCHCNGSISRKELAFDEGPELQHQLPIEFFLRVMDRYAYLRQYDDGMEEPLFIKCDYHEHATEDERAVCREAETDEMYISRWPGHGA</sequence>
<feature type="domain" description="BTB" evidence="1">
    <location>
        <begin position="15"/>
        <end position="84"/>
    </location>
</feature>
<accession>A0A7U2FAY6</accession>
<reference evidence="3" key="1">
    <citation type="journal article" date="2021" name="BMC Genomics">
        <title>Chromosome-level genome assembly and manually-curated proteome of model necrotroph Parastagonospora nodorum Sn15 reveals a genome-wide trove of candidate effector homologs, and redundancy of virulence-related functions within an accessory chromosome.</title>
        <authorList>
            <person name="Bertazzoni S."/>
            <person name="Jones D.A.B."/>
            <person name="Phan H.T."/>
            <person name="Tan K.-C."/>
            <person name="Hane J.K."/>
        </authorList>
    </citation>
    <scope>NUCLEOTIDE SEQUENCE [LARGE SCALE GENOMIC DNA]</scope>
    <source>
        <strain evidence="3">SN15 / ATCC MYA-4574 / FGSC 10173)</strain>
    </source>
</reference>
<evidence type="ECO:0000259" key="1">
    <source>
        <dbReference type="PROSITE" id="PS50097"/>
    </source>
</evidence>
<protein>
    <recommendedName>
        <fullName evidence="1">BTB domain-containing protein</fullName>
    </recommendedName>
</protein>
<evidence type="ECO:0000313" key="2">
    <source>
        <dbReference type="EMBL" id="QRD01952.1"/>
    </source>
</evidence>
<dbReference type="EMBL" id="CP069035">
    <property type="protein sequence ID" value="QRD01952.1"/>
    <property type="molecule type" value="Genomic_DNA"/>
</dbReference>